<dbReference type="EMBL" id="FZOJ01000001">
    <property type="protein sequence ID" value="SNR86225.1"/>
    <property type="molecule type" value="Genomic_DNA"/>
</dbReference>
<sequence>MAEISIAKETTSQAIKTKVDTNLDTTVSSRQANVLSQTQANRLDDTISSRMPGTTTHRDRIDTTISSRQAAWGATTTHRDRIDTTISSRAAQTTANTINTNVGSNSDASSATGSTHAKLKDIRAALNTLTANLIQPTKPRSVDFKQSDAVSGTWYTVLNITGKGILNRLSAFITIYNEYLQYEITVDGVAVTETTRDTSRTRGLAPFGGSYDRDRIADYLFNTYFKSSLKIRVRHTHGSTYDLHASVDYALV</sequence>
<evidence type="ECO:0000313" key="2">
    <source>
        <dbReference type="Proteomes" id="UP000198304"/>
    </source>
</evidence>
<dbReference type="Proteomes" id="UP000198304">
    <property type="component" value="Unassembled WGS sequence"/>
</dbReference>
<dbReference type="RefSeq" id="WP_089280879.1">
    <property type="nucleotide sequence ID" value="NZ_FZOJ01000001.1"/>
</dbReference>
<gene>
    <name evidence="1" type="ORF">SAMN05446037_100178</name>
</gene>
<organism evidence="1 2">
    <name type="scientific">Anaerovirgula multivorans</name>
    <dbReference type="NCBI Taxonomy" id="312168"/>
    <lineage>
        <taxon>Bacteria</taxon>
        <taxon>Bacillati</taxon>
        <taxon>Bacillota</taxon>
        <taxon>Clostridia</taxon>
        <taxon>Peptostreptococcales</taxon>
        <taxon>Natronincolaceae</taxon>
        <taxon>Anaerovirgula</taxon>
    </lineage>
</organism>
<dbReference type="AlphaFoldDB" id="A0A238ZSD8"/>
<protein>
    <submittedName>
        <fullName evidence="1">Uncharacterized protein</fullName>
    </submittedName>
</protein>
<proteinExistence type="predicted"/>
<evidence type="ECO:0000313" key="1">
    <source>
        <dbReference type="EMBL" id="SNR86225.1"/>
    </source>
</evidence>
<accession>A0A238ZSD8</accession>
<keyword evidence="2" id="KW-1185">Reference proteome</keyword>
<reference evidence="2" key="1">
    <citation type="submission" date="2017-06" db="EMBL/GenBank/DDBJ databases">
        <authorList>
            <person name="Varghese N."/>
            <person name="Submissions S."/>
        </authorList>
    </citation>
    <scope>NUCLEOTIDE SEQUENCE [LARGE SCALE GENOMIC DNA]</scope>
    <source>
        <strain evidence="2">SCA</strain>
    </source>
</reference>
<name>A0A238ZSD8_9FIRM</name>